<feature type="domain" description="Glycosyltransferase 2-like" evidence="2">
    <location>
        <begin position="171"/>
        <end position="244"/>
    </location>
</feature>
<feature type="chain" id="PRO_5011491673" evidence="1">
    <location>
        <begin position="21"/>
        <end position="701"/>
    </location>
</feature>
<dbReference type="InterPro" id="IPR029044">
    <property type="entry name" value="Nucleotide-diphossugar_trans"/>
</dbReference>
<keyword evidence="3" id="KW-0808">Transferase</keyword>
<dbReference type="InterPro" id="IPR050834">
    <property type="entry name" value="Glycosyltransf_2"/>
</dbReference>
<dbReference type="Gene3D" id="3.90.550.10">
    <property type="entry name" value="Spore Coat Polysaccharide Biosynthesis Protein SpsA, Chain A"/>
    <property type="match status" value="1"/>
</dbReference>
<keyword evidence="1" id="KW-0732">Signal</keyword>
<dbReference type="AlphaFoldDB" id="A0A1H8N3W4"/>
<evidence type="ECO:0000313" key="4">
    <source>
        <dbReference type="Proteomes" id="UP000198761"/>
    </source>
</evidence>
<dbReference type="EMBL" id="FOCE01000016">
    <property type="protein sequence ID" value="SEO24335.1"/>
    <property type="molecule type" value="Genomic_DNA"/>
</dbReference>
<dbReference type="Pfam" id="PF00535">
    <property type="entry name" value="Glycos_transf_2"/>
    <property type="match status" value="1"/>
</dbReference>
<dbReference type="SUPFAM" id="SSF53448">
    <property type="entry name" value="Nucleotide-diphospho-sugar transferases"/>
    <property type="match status" value="1"/>
</dbReference>
<keyword evidence="4" id="KW-1185">Reference proteome</keyword>
<reference evidence="3 4" key="1">
    <citation type="submission" date="2016-10" db="EMBL/GenBank/DDBJ databases">
        <authorList>
            <person name="de Groot N.N."/>
        </authorList>
    </citation>
    <scope>NUCLEOTIDE SEQUENCE [LARGE SCALE GENOMIC DNA]</scope>
    <source>
        <strain evidence="3 4">DSM 3857</strain>
    </source>
</reference>
<name>A0A1H8N3W4_9RHOB</name>
<dbReference type="RefSeq" id="WP_091303572.1">
    <property type="nucleotide sequence ID" value="NZ_FOCE01000016.1"/>
</dbReference>
<feature type="signal peptide" evidence="1">
    <location>
        <begin position="1"/>
        <end position="20"/>
    </location>
</feature>
<evidence type="ECO:0000313" key="3">
    <source>
        <dbReference type="EMBL" id="SEO24335.1"/>
    </source>
</evidence>
<protein>
    <submittedName>
        <fullName evidence="3">Glycosyl transferase family 2</fullName>
    </submittedName>
</protein>
<sequence length="701" mass="78090">MIPISAAARPLLLLAHPAGADCTAGLTRLQEMATEWNTRIGLLCEAVPDHPLPTNLTVILSPSPLPELRRSLLSSLPDSIDSIAFVGDLSRVTPQILAETQCVIAGPGALYPAGHVELGCTLVTSVFRSDSFITGFLNNSLALVGYDSFIEHIFLTAALSDIEVEAFGGLLDRQKNAVVLRNRKDPGLYACWNLGIRMARHKYVSNANVDDLRDPLQVKTLVEDLEANPDVLVAATAINPFYDYPPDGSLPVERAGWYADRAGRYGFFDLAHLTKDDPPQLAPHNMPHCMPVWRRSMHDRYGWFDEAHYGTYADWAFWLKALQDGAAAWMNPAPLSFYFVNPTSHNRRGTDLERLHRVVEGDFIAPFIARRDGLPPHATRPMPQVPRKLNLTGRSQMFGVHRNSFNTLIHALEPLDRTDGTGVRFLPFLERYFVWGTDPGEAASDSPAPLTEDWIGILHVPFDAPDWYGPAVSPERFFDTDLWRASRPQCRGIITLCADLERDLKVVDPDLPTLSVLHPTELDVRMFDHAAYRARPRVVQVGDWLRRLQGIHRLRAWGHERIMLMKGQTQGYLDAEIARFGDYLDPAVDVRHMVPNDEYDALLSSSVVICLMYATAANNVIVECLARATPLLVNPLPAVIEYLGFDYPLYACDVAEADALLAQPEKIAEAHAYLLLRRQAIDLTYSGFCRDIAASGLYAGL</sequence>
<gene>
    <name evidence="3" type="ORF">SAMN04488103_11634</name>
</gene>
<evidence type="ECO:0000259" key="2">
    <source>
        <dbReference type="Pfam" id="PF00535"/>
    </source>
</evidence>
<dbReference type="GO" id="GO:0016740">
    <property type="term" value="F:transferase activity"/>
    <property type="evidence" value="ECO:0007669"/>
    <property type="project" value="UniProtKB-KW"/>
</dbReference>
<dbReference type="OrthoDB" id="9802649at2"/>
<dbReference type="PANTHER" id="PTHR43685:SF2">
    <property type="entry name" value="GLYCOSYLTRANSFERASE 2-LIKE DOMAIN-CONTAINING PROTEIN"/>
    <property type="match status" value="1"/>
</dbReference>
<dbReference type="Proteomes" id="UP000198761">
    <property type="component" value="Unassembled WGS sequence"/>
</dbReference>
<evidence type="ECO:0000256" key="1">
    <source>
        <dbReference type="SAM" id="SignalP"/>
    </source>
</evidence>
<organism evidence="3 4">
    <name type="scientific">Gemmobacter aquatilis</name>
    <dbReference type="NCBI Taxonomy" id="933059"/>
    <lineage>
        <taxon>Bacteria</taxon>
        <taxon>Pseudomonadati</taxon>
        <taxon>Pseudomonadota</taxon>
        <taxon>Alphaproteobacteria</taxon>
        <taxon>Rhodobacterales</taxon>
        <taxon>Paracoccaceae</taxon>
        <taxon>Gemmobacter</taxon>
    </lineage>
</organism>
<dbReference type="PANTHER" id="PTHR43685">
    <property type="entry name" value="GLYCOSYLTRANSFERASE"/>
    <property type="match status" value="1"/>
</dbReference>
<proteinExistence type="predicted"/>
<accession>A0A1H8N3W4</accession>
<dbReference type="STRING" id="933059.SAMN04488103_11634"/>
<dbReference type="InterPro" id="IPR001173">
    <property type="entry name" value="Glyco_trans_2-like"/>
</dbReference>